<protein>
    <recommendedName>
        <fullName evidence="3">AB hydrolase-1 domain-containing protein</fullName>
    </recommendedName>
</protein>
<accession>A0A9X2BYD9</accession>
<name>A0A9X2BYD9_9BURK</name>
<reference evidence="1" key="1">
    <citation type="submission" date="2021-11" db="EMBL/GenBank/DDBJ databases">
        <title>BS-T2-15 a new species belonging to the Comamonadaceae family isolated from the soil of a French oak forest.</title>
        <authorList>
            <person name="Mieszkin S."/>
            <person name="Alain K."/>
        </authorList>
    </citation>
    <scope>NUCLEOTIDE SEQUENCE</scope>
    <source>
        <strain evidence="1">BS-T2-15</strain>
    </source>
</reference>
<proteinExistence type="predicted"/>
<dbReference type="EMBL" id="JAJLJH010000001">
    <property type="protein sequence ID" value="MCK9685292.1"/>
    <property type="molecule type" value="Genomic_DNA"/>
</dbReference>
<dbReference type="Gene3D" id="3.40.50.1820">
    <property type="entry name" value="alpha/beta hydrolase"/>
    <property type="match status" value="1"/>
</dbReference>
<evidence type="ECO:0000313" key="2">
    <source>
        <dbReference type="Proteomes" id="UP001139353"/>
    </source>
</evidence>
<gene>
    <name evidence="1" type="ORF">LPC04_06140</name>
</gene>
<dbReference type="AlphaFoldDB" id="A0A9X2BYD9"/>
<dbReference type="SUPFAM" id="SSF53474">
    <property type="entry name" value="alpha/beta-Hydrolases"/>
    <property type="match status" value="1"/>
</dbReference>
<comment type="caution">
    <text evidence="1">The sequence shown here is derived from an EMBL/GenBank/DDBJ whole genome shotgun (WGS) entry which is preliminary data.</text>
</comment>
<dbReference type="RefSeq" id="WP_275681300.1">
    <property type="nucleotide sequence ID" value="NZ_JAJLJH010000001.1"/>
</dbReference>
<organism evidence="1 2">
    <name type="scientific">Scleromatobacter humisilvae</name>
    <dbReference type="NCBI Taxonomy" id="2897159"/>
    <lineage>
        <taxon>Bacteria</taxon>
        <taxon>Pseudomonadati</taxon>
        <taxon>Pseudomonadota</taxon>
        <taxon>Betaproteobacteria</taxon>
        <taxon>Burkholderiales</taxon>
        <taxon>Sphaerotilaceae</taxon>
        <taxon>Scleromatobacter</taxon>
    </lineage>
</organism>
<evidence type="ECO:0008006" key="3">
    <source>
        <dbReference type="Google" id="ProtNLM"/>
    </source>
</evidence>
<sequence length="294" mass="30476">MRSSTLRKLAAATVALGGVAVAVVAATAWLLRFDLDRLLFARTPPPVSLGRAAEAFRLPGRDGAAMIVRRFDRAVARPRHGCVVFFPGHEGGVDRYAGELFPDFERAGLIVYAVAYPGQDGAPGPARIDDVQALAATAVSTVVANCGSGHTVVAGRSLGAMVAAYAAGAVMPAGLVLESASPSLSAGIRGALRERWFLRPLASLPIEMIVKHDYSIAEAVPAGLHVAIFQGSADTRTPLSDFGSEAGGPERLPIFEVPGGTHTDTLQRAKLAMIPAMLGMIRGSDEAAAAAAED</sequence>
<dbReference type="InterPro" id="IPR029058">
    <property type="entry name" value="AB_hydrolase_fold"/>
</dbReference>
<keyword evidence="2" id="KW-1185">Reference proteome</keyword>
<dbReference type="Proteomes" id="UP001139353">
    <property type="component" value="Unassembled WGS sequence"/>
</dbReference>
<evidence type="ECO:0000313" key="1">
    <source>
        <dbReference type="EMBL" id="MCK9685292.1"/>
    </source>
</evidence>